<name>A0A6J6B2E3_9ZZZZ</name>
<dbReference type="PANTHER" id="PTHR39420:SF2">
    <property type="entry name" value="HYDROLASE"/>
    <property type="match status" value="1"/>
</dbReference>
<sequence length="443" mass="47385">MADDGSDEFQDMLRKFLESGEHFDIAELAKAAGLPGDAAAIEKMLMQLQEALSHGNEGITEQMVRDTATKVANLQSETVSAATVAAAENALHLASLWLDEATAISPLTVSPSTMTRGEWARATIPVWIQISEPVARSISTAGERALGDTIPENESATAAGAFAALRRLGGTLFSLQLGQIIGQLSGEVLSGGDIGIPLLDGILEHELRAVLIPQNISAFAEGLDIPLHDVMLYLAIREIAHARLFKHSKWLKLGLVASITDYANGISINAESMRAAMSDIDLSDAEALRRLVSDGSLIPPKTDDQVIALTRIETLLALIEGWVDVVADNAAHRLPSRHAIAEMVIRNRAVGRPGEKALAGLIGIDARPRRLREAASMWRALDTAVSAEERDSVWAHPDVMPTSDDIDDPAALISRLSGHVAPPDAMDDAIRRLIDEDGTVDGN</sequence>
<dbReference type="Pfam" id="PF10103">
    <property type="entry name" value="Zincin_2"/>
    <property type="match status" value="1"/>
</dbReference>
<protein>
    <submittedName>
        <fullName evidence="1">Unannotated protein</fullName>
    </submittedName>
</protein>
<dbReference type="SUPFAM" id="SSF55486">
    <property type="entry name" value="Metalloproteases ('zincins'), catalytic domain"/>
    <property type="match status" value="1"/>
</dbReference>
<dbReference type="PANTHER" id="PTHR39420">
    <property type="match status" value="1"/>
</dbReference>
<dbReference type="EMBL" id="CAEZSG010000022">
    <property type="protein sequence ID" value="CAB4532817.1"/>
    <property type="molecule type" value="Genomic_DNA"/>
</dbReference>
<accession>A0A6J6B2E3</accession>
<proteinExistence type="predicted"/>
<dbReference type="NCBIfam" id="TIGR03624">
    <property type="entry name" value="putative hydrolase"/>
    <property type="match status" value="1"/>
</dbReference>
<reference evidence="1" key="1">
    <citation type="submission" date="2020-05" db="EMBL/GenBank/DDBJ databases">
        <authorList>
            <person name="Chiriac C."/>
            <person name="Salcher M."/>
            <person name="Ghai R."/>
            <person name="Kavagutti S V."/>
        </authorList>
    </citation>
    <scope>NUCLEOTIDE SEQUENCE</scope>
</reference>
<gene>
    <name evidence="1" type="ORF">UFOPK1413_00253</name>
</gene>
<dbReference type="AlphaFoldDB" id="A0A6J6B2E3"/>
<dbReference type="Gene3D" id="1.20.150.30">
    <property type="entry name" value="Zincin-like metallopeptidase, N-terminal domain"/>
    <property type="match status" value="1"/>
</dbReference>
<organism evidence="1">
    <name type="scientific">freshwater metagenome</name>
    <dbReference type="NCBI Taxonomy" id="449393"/>
    <lineage>
        <taxon>unclassified sequences</taxon>
        <taxon>metagenomes</taxon>
        <taxon>ecological metagenomes</taxon>
    </lineage>
</organism>
<dbReference type="InterPro" id="IPR042271">
    <property type="entry name" value="Zinicin_2_N"/>
</dbReference>
<evidence type="ECO:0000313" key="1">
    <source>
        <dbReference type="EMBL" id="CAB4532817.1"/>
    </source>
</evidence>
<dbReference type="InterPro" id="IPR018766">
    <property type="entry name" value="Zinicin_2"/>
</dbReference>